<keyword evidence="7" id="KW-1185">Reference proteome</keyword>
<dbReference type="GO" id="GO:0003677">
    <property type="term" value="F:DNA binding"/>
    <property type="evidence" value="ECO:0007669"/>
    <property type="project" value="UniProtKB-KW"/>
</dbReference>
<evidence type="ECO:0000259" key="5">
    <source>
        <dbReference type="PROSITE" id="PS50931"/>
    </source>
</evidence>
<keyword evidence="2" id="KW-0805">Transcription regulation</keyword>
<dbReference type="PROSITE" id="PS50931">
    <property type="entry name" value="HTH_LYSR"/>
    <property type="match status" value="1"/>
</dbReference>
<evidence type="ECO:0000313" key="7">
    <source>
        <dbReference type="Proteomes" id="UP000184517"/>
    </source>
</evidence>
<dbReference type="OrthoDB" id="8850588at2"/>
<evidence type="ECO:0000256" key="3">
    <source>
        <dbReference type="ARBA" id="ARBA00023125"/>
    </source>
</evidence>
<dbReference type="GO" id="GO:0032993">
    <property type="term" value="C:protein-DNA complex"/>
    <property type="evidence" value="ECO:0007669"/>
    <property type="project" value="TreeGrafter"/>
</dbReference>
<dbReference type="PANTHER" id="PTHR30346">
    <property type="entry name" value="TRANSCRIPTIONAL DUAL REGULATOR HCAR-RELATED"/>
    <property type="match status" value="1"/>
</dbReference>
<comment type="similarity">
    <text evidence="1">Belongs to the LysR transcriptional regulatory family.</text>
</comment>
<dbReference type="PRINTS" id="PR00039">
    <property type="entry name" value="HTHLYSR"/>
</dbReference>
<evidence type="ECO:0000256" key="4">
    <source>
        <dbReference type="ARBA" id="ARBA00023163"/>
    </source>
</evidence>
<accession>A0A1M4V5E0</accession>
<reference evidence="7" key="1">
    <citation type="submission" date="2016-11" db="EMBL/GenBank/DDBJ databases">
        <authorList>
            <person name="Varghese N."/>
            <person name="Submissions S."/>
        </authorList>
    </citation>
    <scope>NUCLEOTIDE SEQUENCE [LARGE SCALE GENOMIC DNA]</scope>
    <source>
        <strain evidence="7">DSM 16579</strain>
    </source>
</reference>
<dbReference type="AlphaFoldDB" id="A0A1M4V5E0"/>
<evidence type="ECO:0000313" key="6">
    <source>
        <dbReference type="EMBL" id="SHE64196.1"/>
    </source>
</evidence>
<sequence>MELRHLRYFITVAESGSFSAAAEKLFISQPPLSMQIKQLEEEVGVPLLTRLPRGVRLTQAGIRFLEESKAILNHIERAKDLAKHEDNEHGGLLSIGFVPSASHTVLPKLISKLRSLRPNIEIKVKEMVTAEQITAIEEHKIDVGIARPSTVTRNNTNIVAELNDPFCLALPLHHPLAKQKSLTLDQAEHEPFVFFTRFIAHAYYDQIIGLCIDAGFFPKTQCEASTIYGVLDLVSSGLGVAIVPASTVLLSTKNVQIVPLKNPSRPSGIALMHSEESDNAIIKLASSCMKEALSEIEAETRERLML</sequence>
<dbReference type="Gene3D" id="3.40.190.10">
    <property type="entry name" value="Periplasmic binding protein-like II"/>
    <property type="match status" value="2"/>
</dbReference>
<keyword evidence="4" id="KW-0804">Transcription</keyword>
<dbReference type="InterPro" id="IPR005119">
    <property type="entry name" value="LysR_subst-bd"/>
</dbReference>
<dbReference type="CDD" id="cd08414">
    <property type="entry name" value="PBP2_LTTR_aromatics_like"/>
    <property type="match status" value="1"/>
</dbReference>
<evidence type="ECO:0000256" key="1">
    <source>
        <dbReference type="ARBA" id="ARBA00009437"/>
    </source>
</evidence>
<dbReference type="Proteomes" id="UP000184517">
    <property type="component" value="Unassembled WGS sequence"/>
</dbReference>
<dbReference type="SUPFAM" id="SSF46785">
    <property type="entry name" value="Winged helix' DNA-binding domain"/>
    <property type="match status" value="1"/>
</dbReference>
<proteinExistence type="inferred from homology"/>
<organism evidence="6 7">
    <name type="scientific">Marinomonas polaris DSM 16579</name>
    <dbReference type="NCBI Taxonomy" id="1122206"/>
    <lineage>
        <taxon>Bacteria</taxon>
        <taxon>Pseudomonadati</taxon>
        <taxon>Pseudomonadota</taxon>
        <taxon>Gammaproteobacteria</taxon>
        <taxon>Oceanospirillales</taxon>
        <taxon>Oceanospirillaceae</taxon>
        <taxon>Marinomonas</taxon>
    </lineage>
</organism>
<dbReference type="InterPro" id="IPR036390">
    <property type="entry name" value="WH_DNA-bd_sf"/>
</dbReference>
<dbReference type="Pfam" id="PF03466">
    <property type="entry name" value="LysR_substrate"/>
    <property type="match status" value="1"/>
</dbReference>
<feature type="domain" description="HTH lysR-type" evidence="5">
    <location>
        <begin position="1"/>
        <end position="58"/>
    </location>
</feature>
<gene>
    <name evidence="6" type="ORF">SAMN02745753_00565</name>
</gene>
<name>A0A1M4V5E0_9GAMM</name>
<dbReference type="RefSeq" id="WP_072838210.1">
    <property type="nucleotide sequence ID" value="NZ_FQVF01000003.1"/>
</dbReference>
<dbReference type="FunFam" id="1.10.10.10:FF:000001">
    <property type="entry name" value="LysR family transcriptional regulator"/>
    <property type="match status" value="1"/>
</dbReference>
<evidence type="ECO:0000256" key="2">
    <source>
        <dbReference type="ARBA" id="ARBA00023015"/>
    </source>
</evidence>
<dbReference type="Gene3D" id="1.10.10.10">
    <property type="entry name" value="Winged helix-like DNA-binding domain superfamily/Winged helix DNA-binding domain"/>
    <property type="match status" value="1"/>
</dbReference>
<dbReference type="EMBL" id="FQVF01000003">
    <property type="protein sequence ID" value="SHE64196.1"/>
    <property type="molecule type" value="Genomic_DNA"/>
</dbReference>
<dbReference type="STRING" id="1122206.SAMN02745753_00565"/>
<dbReference type="PANTHER" id="PTHR30346:SF0">
    <property type="entry name" value="HCA OPERON TRANSCRIPTIONAL ACTIVATOR HCAR"/>
    <property type="match status" value="1"/>
</dbReference>
<protein>
    <submittedName>
        <fullName evidence="6">DNA-binding transcriptional regulator, LysR family</fullName>
    </submittedName>
</protein>
<dbReference type="InterPro" id="IPR036388">
    <property type="entry name" value="WH-like_DNA-bd_sf"/>
</dbReference>
<dbReference type="Pfam" id="PF00126">
    <property type="entry name" value="HTH_1"/>
    <property type="match status" value="1"/>
</dbReference>
<dbReference type="InterPro" id="IPR000847">
    <property type="entry name" value="LysR_HTH_N"/>
</dbReference>
<keyword evidence="3 6" id="KW-0238">DNA-binding</keyword>
<dbReference type="GO" id="GO:0003700">
    <property type="term" value="F:DNA-binding transcription factor activity"/>
    <property type="evidence" value="ECO:0007669"/>
    <property type="project" value="InterPro"/>
</dbReference>
<dbReference type="SUPFAM" id="SSF53850">
    <property type="entry name" value="Periplasmic binding protein-like II"/>
    <property type="match status" value="1"/>
</dbReference>